<accession>A0ABN2UBY2</accession>
<name>A0ABN2UBY2_9MICO</name>
<organism evidence="2 3">
    <name type="scientific">Terrabacter terrae</name>
    <dbReference type="NCBI Taxonomy" id="318434"/>
    <lineage>
        <taxon>Bacteria</taxon>
        <taxon>Bacillati</taxon>
        <taxon>Actinomycetota</taxon>
        <taxon>Actinomycetes</taxon>
        <taxon>Micrococcales</taxon>
        <taxon>Intrasporangiaceae</taxon>
        <taxon>Terrabacter</taxon>
    </lineage>
</organism>
<keyword evidence="3" id="KW-1185">Reference proteome</keyword>
<dbReference type="Gene3D" id="3.40.50.720">
    <property type="entry name" value="NAD(P)-binding Rossmann-like Domain"/>
    <property type="match status" value="1"/>
</dbReference>
<dbReference type="Proteomes" id="UP001501285">
    <property type="component" value="Unassembled WGS sequence"/>
</dbReference>
<dbReference type="RefSeq" id="WP_343991998.1">
    <property type="nucleotide sequence ID" value="NZ_BAAANB010000021.1"/>
</dbReference>
<evidence type="ECO:0000313" key="2">
    <source>
        <dbReference type="EMBL" id="GAA2034327.1"/>
    </source>
</evidence>
<feature type="region of interest" description="Disordered" evidence="1">
    <location>
        <begin position="314"/>
        <end position="354"/>
    </location>
</feature>
<dbReference type="EMBL" id="BAAANB010000021">
    <property type="protein sequence ID" value="GAA2034327.1"/>
    <property type="molecule type" value="Genomic_DNA"/>
</dbReference>
<protein>
    <recommendedName>
        <fullName evidence="4">Bacteriocin biosynthesis cyclodehydratase domain-containing protein</fullName>
    </recommendedName>
</protein>
<evidence type="ECO:0008006" key="4">
    <source>
        <dbReference type="Google" id="ProtNLM"/>
    </source>
</evidence>
<gene>
    <name evidence="2" type="ORF">GCM10009740_26180</name>
</gene>
<proteinExistence type="predicted"/>
<sequence length="354" mass="36435">MSTAAVPPHPRVPVWLRPLRRRQGEVQFGVLPGGPVVAGITDTEVALLARLDGSLPLASTDRVAADAGVTPERWRGLLHLVTGLGVLVDRAADIRHESGGVAGRVVVDGCGDVAARIADALARSGLTVAHGRAAVDRAVAAPHRPRPDLVVLVGSPVVDPRRGDLWLRHGVPHLPVTPAAPRTVVGPLVDGSAGAPCLWCLDRHRTDRDDAWPVVMSQAAPDPGPALPAGPDGLHDALPSGLAHIVVGSVTLLVTGVVEGHRPPPGVSVEVSLPWPRMDHRRWPTHPLCPAHPGSGGTAGTVAGGVGTVGAAAPAAVGAASVREDTVQQPGRDARDSERALARPTDEDVLPRGA</sequence>
<comment type="caution">
    <text evidence="2">The sequence shown here is derived from an EMBL/GenBank/DDBJ whole genome shotgun (WGS) entry which is preliminary data.</text>
</comment>
<evidence type="ECO:0000256" key="1">
    <source>
        <dbReference type="SAM" id="MobiDB-lite"/>
    </source>
</evidence>
<feature type="compositionally biased region" description="Basic and acidic residues" evidence="1">
    <location>
        <begin position="322"/>
        <end position="354"/>
    </location>
</feature>
<evidence type="ECO:0000313" key="3">
    <source>
        <dbReference type="Proteomes" id="UP001501285"/>
    </source>
</evidence>
<reference evidence="2 3" key="1">
    <citation type="journal article" date="2019" name="Int. J. Syst. Evol. Microbiol.">
        <title>The Global Catalogue of Microorganisms (GCM) 10K type strain sequencing project: providing services to taxonomists for standard genome sequencing and annotation.</title>
        <authorList>
            <consortium name="The Broad Institute Genomics Platform"/>
            <consortium name="The Broad Institute Genome Sequencing Center for Infectious Disease"/>
            <person name="Wu L."/>
            <person name="Ma J."/>
        </authorList>
    </citation>
    <scope>NUCLEOTIDE SEQUENCE [LARGE SCALE GENOMIC DNA]</scope>
    <source>
        <strain evidence="2 3">JCM 14283</strain>
    </source>
</reference>